<dbReference type="EMBL" id="GBXM01078584">
    <property type="protein sequence ID" value="JAH29993.1"/>
    <property type="molecule type" value="Transcribed_RNA"/>
</dbReference>
<organism evidence="1">
    <name type="scientific">Anguilla anguilla</name>
    <name type="common">European freshwater eel</name>
    <name type="synonym">Muraena anguilla</name>
    <dbReference type="NCBI Taxonomy" id="7936"/>
    <lineage>
        <taxon>Eukaryota</taxon>
        <taxon>Metazoa</taxon>
        <taxon>Chordata</taxon>
        <taxon>Craniata</taxon>
        <taxon>Vertebrata</taxon>
        <taxon>Euteleostomi</taxon>
        <taxon>Actinopterygii</taxon>
        <taxon>Neopterygii</taxon>
        <taxon>Teleostei</taxon>
        <taxon>Anguilliformes</taxon>
        <taxon>Anguillidae</taxon>
        <taxon>Anguilla</taxon>
    </lineage>
</organism>
<protein>
    <submittedName>
        <fullName evidence="1">Uncharacterized protein</fullName>
    </submittedName>
</protein>
<dbReference type="AlphaFoldDB" id="A0A0E9RNQ2"/>
<name>A0A0E9RNQ2_ANGAN</name>
<evidence type="ECO:0000313" key="1">
    <source>
        <dbReference type="EMBL" id="JAH29993.1"/>
    </source>
</evidence>
<accession>A0A0E9RNQ2</accession>
<reference evidence="1" key="2">
    <citation type="journal article" date="2015" name="Fish Shellfish Immunol.">
        <title>Early steps in the European eel (Anguilla anguilla)-Vibrio vulnificus interaction in the gills: Role of the RtxA13 toxin.</title>
        <authorList>
            <person name="Callol A."/>
            <person name="Pajuelo D."/>
            <person name="Ebbesson L."/>
            <person name="Teles M."/>
            <person name="MacKenzie S."/>
            <person name="Amaro C."/>
        </authorList>
    </citation>
    <scope>NUCLEOTIDE SEQUENCE</scope>
</reference>
<sequence>MGLKMQISKCLRNLTGKKNGSESLFCFVLFHVTGHDYFVKNHLHMKWWCVCMVLEFH</sequence>
<reference evidence="1" key="1">
    <citation type="submission" date="2014-11" db="EMBL/GenBank/DDBJ databases">
        <authorList>
            <person name="Amaro Gonzalez C."/>
        </authorList>
    </citation>
    <scope>NUCLEOTIDE SEQUENCE</scope>
</reference>
<proteinExistence type="predicted"/>